<dbReference type="Proteomes" id="UP000189674">
    <property type="component" value="Chromosome"/>
</dbReference>
<dbReference type="AlphaFoldDB" id="A0A1U9NKV8"/>
<dbReference type="STRING" id="1936003.STSP2_01601"/>
<dbReference type="EMBL" id="CP019791">
    <property type="protein sequence ID" value="AQT68437.1"/>
    <property type="molecule type" value="Genomic_DNA"/>
</dbReference>
<dbReference type="KEGG" id="alus:STSP2_01601"/>
<accession>A0A1U9NKV8</accession>
<sequence>MLAFFIHHEGHEGARRRYRGKKNMESLRDGFFMLGPPAADDKEGVWFNRKEDEEGNRGRTDKNMESLRDGFFMLDPGSGSGMTTAKICVLFCKGLGC</sequence>
<gene>
    <name evidence="2" type="ORF">STSP2_01601</name>
</gene>
<organism evidence="2 3">
    <name type="scientific">Anaerohalosphaera lusitana</name>
    <dbReference type="NCBI Taxonomy" id="1936003"/>
    <lineage>
        <taxon>Bacteria</taxon>
        <taxon>Pseudomonadati</taxon>
        <taxon>Planctomycetota</taxon>
        <taxon>Phycisphaerae</taxon>
        <taxon>Sedimentisphaerales</taxon>
        <taxon>Anaerohalosphaeraceae</taxon>
        <taxon>Anaerohalosphaera</taxon>
    </lineage>
</organism>
<protein>
    <submittedName>
        <fullName evidence="2">Uncharacterized protein</fullName>
    </submittedName>
</protein>
<evidence type="ECO:0000313" key="2">
    <source>
        <dbReference type="EMBL" id="AQT68437.1"/>
    </source>
</evidence>
<keyword evidence="3" id="KW-1185">Reference proteome</keyword>
<proteinExistence type="predicted"/>
<evidence type="ECO:0000313" key="3">
    <source>
        <dbReference type="Proteomes" id="UP000189674"/>
    </source>
</evidence>
<name>A0A1U9NKV8_9BACT</name>
<reference evidence="3" key="1">
    <citation type="submission" date="2017-02" db="EMBL/GenBank/DDBJ databases">
        <title>Comparative genomics and description of representatives of a novel lineage of planctomycetes thriving in anoxic sediments.</title>
        <authorList>
            <person name="Spring S."/>
            <person name="Bunk B."/>
            <person name="Sproer C."/>
        </authorList>
    </citation>
    <scope>NUCLEOTIDE SEQUENCE [LARGE SCALE GENOMIC DNA]</scope>
    <source>
        <strain evidence="3">ST-NAGAB-D1</strain>
    </source>
</reference>
<evidence type="ECO:0000256" key="1">
    <source>
        <dbReference type="SAM" id="MobiDB-lite"/>
    </source>
</evidence>
<feature type="region of interest" description="Disordered" evidence="1">
    <location>
        <begin position="43"/>
        <end position="63"/>
    </location>
</feature>